<protein>
    <recommendedName>
        <fullName evidence="3">Translation elongation factor 1 alpha</fullName>
    </recommendedName>
</protein>
<organism evidence="1 2">
    <name type="scientific">Trichoderma ghanense</name>
    <dbReference type="NCBI Taxonomy" id="65468"/>
    <lineage>
        <taxon>Eukaryota</taxon>
        <taxon>Fungi</taxon>
        <taxon>Dikarya</taxon>
        <taxon>Ascomycota</taxon>
        <taxon>Pezizomycotina</taxon>
        <taxon>Sordariomycetes</taxon>
        <taxon>Hypocreomycetidae</taxon>
        <taxon>Hypocreales</taxon>
        <taxon>Hypocreaceae</taxon>
        <taxon>Trichoderma</taxon>
    </lineage>
</organism>
<evidence type="ECO:0008006" key="3">
    <source>
        <dbReference type="Google" id="ProtNLM"/>
    </source>
</evidence>
<evidence type="ECO:0000313" key="2">
    <source>
        <dbReference type="Proteomes" id="UP001642720"/>
    </source>
</evidence>
<dbReference type="GeneID" id="300580712"/>
<reference evidence="1 2" key="1">
    <citation type="submission" date="2018-01" db="EMBL/GenBank/DDBJ databases">
        <title>Genome characterization of the sugarcane-associated fungus Trichoderma ghanense CCMA-1212 and their application in lignocelulose bioconversion.</title>
        <authorList>
            <person name="Steindorff A.S."/>
            <person name="Mendes T.D."/>
            <person name="Vilela E.S.D."/>
            <person name="Rodrigues D.S."/>
            <person name="Formighieri E.F."/>
            <person name="Melo I.S."/>
            <person name="Favaro L.C.L."/>
        </authorList>
    </citation>
    <scope>NUCLEOTIDE SEQUENCE [LARGE SCALE GENOMIC DNA]</scope>
    <source>
        <strain evidence="1 2">CCMA-1212</strain>
    </source>
</reference>
<proteinExistence type="predicted"/>
<gene>
    <name evidence="1" type="ORF">CCMA1212_009164</name>
</gene>
<dbReference type="Proteomes" id="UP001642720">
    <property type="component" value="Unassembled WGS sequence"/>
</dbReference>
<comment type="caution">
    <text evidence="1">The sequence shown here is derived from an EMBL/GenBank/DDBJ whole genome shotgun (WGS) entry which is preliminary data.</text>
</comment>
<feature type="non-terminal residue" evidence="1">
    <location>
        <position position="1"/>
    </location>
</feature>
<accession>A0ABY2GUU2</accession>
<sequence length="84" mass="9457">SPGGARSRPCRPLESQSRPSLRLSFTSCPFPRTLSRILFIHPLPPRPDPCLFSPSLSRKPIPSLFLLETAAKQLSFARETLRDR</sequence>
<keyword evidence="2" id="KW-1185">Reference proteome</keyword>
<dbReference type="RefSeq" id="XP_073555271.1">
    <property type="nucleotide sequence ID" value="XM_073706262.1"/>
</dbReference>
<dbReference type="EMBL" id="PPTA01000016">
    <property type="protein sequence ID" value="TFA99069.1"/>
    <property type="molecule type" value="Genomic_DNA"/>
</dbReference>
<name>A0ABY2GUU2_9HYPO</name>
<evidence type="ECO:0000313" key="1">
    <source>
        <dbReference type="EMBL" id="TFA99069.1"/>
    </source>
</evidence>